<keyword evidence="4" id="KW-0812">Transmembrane</keyword>
<gene>
    <name evidence="6" type="ORF">HUB98_22055</name>
</gene>
<dbReference type="SUPFAM" id="SSF49265">
    <property type="entry name" value="Fibronectin type III"/>
    <property type="match status" value="1"/>
</dbReference>
<sequence>MRGIYSRNFTIIFIIGIIFYFGVFNFLGVTNEAYAATNVWAEKSKVEFGESIKIHYNFDDREHAVKINIFRNGNMIDTRFNFDTSISNILNYSSYNEEGAYKFEIIPLDVSGYSEQVIVKVFKHRVIFIPGIMGSELYSGSTKLWIPGGNPLNKIPKLEMDRNGDSVDRSIYAGAPEDEFYKTIHDYLNKKFFVIDFGYDWRLGANKNAKLLKDKVTAAKASSPDSKIYLVAHSMGGIIATEYINLGNGSNVDKLVTIGTPYLGAPKAAYTFETGNATGSQWKDGAVGFQIKAIMPNILSAYELLPSRKYFSLNNTYYLTHSLEYLSSGKRSDNRLIQKFKDYESTKKQLESRPWSNDTMLENADKLHKNLNIINNLNSVDSYYIIGDKISTLGEMRTYSVQQSLNDLRVIQGDGTVPTISASVGKSLVPSKTYYIQEEHTKLPGNVNVQKQVENILLGNPGQLAPNIRKFTETTKTLKLKIESPVDLNVYDNSGNHLGFGETGELEENIPFASFYTDGETKIALLNDGDYNVKLQGTGYGDMIYSLVWSNEQDEEVRTVRFDEIAVTPNTVFTSGTNSNGEIELRIDENGDGNIDSTITPSVDLNAAGTQDEIKPTISSAMLGVKGVNEWYGKDAAYKLTGKDDESGIYKVFYSLDDSDFKEYTDPIKLPETGIYKFKSFARDKNRNDSDVLEETIKVDTTNPSNPKMVVEPLKWTNKFVSVTLLDAEDKDSGFQIYQYKIGENSKWINYKEPVIISNEGLHKVFARTLDNVFNSSEVVSGEAKVDKTPPSKPTGFKTVVRDINQLKISWESSTDNVEVVGYDVYLNSTYLTNVRDSEYTFTNLTKGTSYSIKIVARDEAENSSEDGLYYESTPSNLISTRTNHTIRMKTDGTVWSWGNNANGQLGDGTTTNKTTAVQVEGLNDILTVAAGDTYSLALKRDGTVWSWGGNVNGELGTGDTKTSLVPVQIPGLKGIVGLASGWDASYALKRDGTVWSWGANNFGQLGDRTSDRRLIPAQVPYISGVSALSAGSGFALALKSDGTVWGWGNASSNQLGNKGQVQTVWKAEMIAGLSNIKGIEAGRSAGLALTANGDLYRWGSAGLDNVPTPSKWQVGVKAMSGGSGTTQVVKNDGSLWVLGHNAYGELGLGHTQAMTSLIQNRNMSNVVATAGGFNATFAMKSDGSVWSFGQNDKGQLGDGTVTSRMVPVKVLDNVAPQIKLGYPTGSQGTPQVANISHPSIMWTQTDAELTVFAAYQVQILNEAGQVIVDTDVINQAVTAAINSWTVDQELPVGVPLKVQVRVKDESAWSNWSEVGWMTIGEEGNTGTIEAHMSTSTSHSVLVKPDGSVWSWGNNANGQLGDGTTTNKTTAVQVEGLNDILTVAAGDTYSLALKRDGTVWSWGGNVNGELGTGDTKTSLVPVQIPGLKGIVGLASGWDASYALKRDGTVWSWGANNFGQLGDRTSDRRLIPAQVPYISGVSALSAGSGFALALKSDGTVWGWGNASSNQLGNKGQVQTVWKAEMIAGLSNIKGIEAGRSAGLALTANGDLYRWGSAGLDNVPTPSKWQVGVKAMSGGSGTTQVVKNDGSLWVLGHNAYGELGLGHTQAMTSLIQNRNMSNVVATAGGFNATFAMKSDGSVWSFGQNDKGQLGDGTVTSRMVPVKVLDNVAPQIKLGYPTGSQGTPQVANISHPSIMWTQTDAELTVFAAYQVQILNEAGQVIVDTDVINQAVTAAINSWTVDQELPVGVPLKVQVRVKDESAWSNWSEVGWMTIGEEGNTGTIEAHMSTSTSHSVLVKPDGSVWSWGNNANGQLGDGTTTNKTTAVQVEGLNDILTVAAGDTYSLALKRDGTVWSWGGNVNGELGTGDTKTSLVPVQIPGLKGIVGLASGWDASYALKRDGTVWSWGANNFGQLGDRTSDRRLIPAQVPYISGVSALSAGSGFALALKSDGTVWGWGNASSNQLGNKGQVQTVWKAEMIAGLSNIKGIEAGRSAGLALTANGDLYRWGSAGLDNVPTPSKWQVGVKAMSGGSGTTQVVKNDGSLWVLGHNAYGELGLGHTQAMTSLIQNRNMSNVVAAAGGFNATFAMKSDGSVWSFGQNDKGQLGDGTVTNRLVPVKVLGLDNPTLSSMQVTPSYFTVDLGEDQNDENNFEEGDVTVTVSVYGTDGVQDDSFTETKTLKITNSSDVSQGVDGDTSQSLLQDIHFINGVATFSLTLDAEGLHEYEFELEGFEDTQKVTLNVESKNEEVEKVLTFVSLPSNQAISGASFSAQPVLRILNRNGEPVPKAVITAEIAGEARGSLMGVVQLSSDSEGYIRFEDLGVVIEESEGEIVINFNVADSDYFIASPTIKISSPVGPSGIAPSSSKSIRSIKLK</sequence>
<evidence type="ECO:0000313" key="6">
    <source>
        <dbReference type="EMBL" id="QKS58645.1"/>
    </source>
</evidence>
<keyword evidence="7" id="KW-1185">Reference proteome</keyword>
<evidence type="ECO:0000259" key="5">
    <source>
        <dbReference type="PROSITE" id="PS50853"/>
    </source>
</evidence>
<name>A0ABX6Q8W7_PAEBA</name>
<keyword evidence="2" id="KW-0677">Repeat</keyword>
<dbReference type="InterPro" id="IPR058923">
    <property type="entry name" value="RCC1-like_dom"/>
</dbReference>
<dbReference type="RefSeq" id="WP_174812239.1">
    <property type="nucleotide sequence ID" value="NZ_CP054614.1"/>
</dbReference>
<feature type="region of interest" description="Disordered" evidence="3">
    <location>
        <begin position="2355"/>
        <end position="2374"/>
    </location>
</feature>
<dbReference type="InterPro" id="IPR000408">
    <property type="entry name" value="Reg_chr_condens"/>
</dbReference>
<dbReference type="InterPro" id="IPR051553">
    <property type="entry name" value="Ran_GTPase-activating"/>
</dbReference>
<dbReference type="CDD" id="cd00063">
    <property type="entry name" value="FN3"/>
    <property type="match status" value="1"/>
</dbReference>
<dbReference type="Gene3D" id="2.60.40.10">
    <property type="entry name" value="Immunoglobulins"/>
    <property type="match status" value="1"/>
</dbReference>
<keyword evidence="1" id="KW-0344">Guanine-nucleotide releasing factor</keyword>
<dbReference type="Gene3D" id="2.130.10.30">
    <property type="entry name" value="Regulator of chromosome condensation 1/beta-lactamase-inhibitor protein II"/>
    <property type="match status" value="6"/>
</dbReference>
<dbReference type="PANTHER" id="PTHR45982">
    <property type="entry name" value="REGULATOR OF CHROMOSOME CONDENSATION"/>
    <property type="match status" value="1"/>
</dbReference>
<dbReference type="Proteomes" id="UP000509327">
    <property type="component" value="Chromosome"/>
</dbReference>
<dbReference type="InterPro" id="IPR058094">
    <property type="entry name" value="Ig-like_OmpL47-like"/>
</dbReference>
<protein>
    <recommendedName>
        <fullName evidence="5">Fibronectin type-III domain-containing protein</fullName>
    </recommendedName>
</protein>
<dbReference type="Pfam" id="PF02450">
    <property type="entry name" value="LCAT"/>
    <property type="match status" value="1"/>
</dbReference>
<accession>A0ABX6Q8W7</accession>
<evidence type="ECO:0000313" key="7">
    <source>
        <dbReference type="Proteomes" id="UP000509327"/>
    </source>
</evidence>
<dbReference type="Pfam" id="PF00415">
    <property type="entry name" value="RCC1"/>
    <property type="match status" value="3"/>
</dbReference>
<keyword evidence="4" id="KW-0472">Membrane</keyword>
<dbReference type="SMART" id="SM00060">
    <property type="entry name" value="FN3"/>
    <property type="match status" value="1"/>
</dbReference>
<dbReference type="PRINTS" id="PR00633">
    <property type="entry name" value="RCCNDNSATION"/>
</dbReference>
<organism evidence="6 7">
    <name type="scientific">Paenibacillus barcinonensis</name>
    <dbReference type="NCBI Taxonomy" id="198119"/>
    <lineage>
        <taxon>Bacteria</taxon>
        <taxon>Bacillati</taxon>
        <taxon>Bacillota</taxon>
        <taxon>Bacilli</taxon>
        <taxon>Bacillales</taxon>
        <taxon>Paenibacillaceae</taxon>
        <taxon>Paenibacillus</taxon>
    </lineage>
</organism>
<dbReference type="InterPro" id="IPR009091">
    <property type="entry name" value="RCC1/BLIP-II"/>
</dbReference>
<dbReference type="Gene3D" id="3.40.50.1820">
    <property type="entry name" value="alpha/beta hydrolase"/>
    <property type="match status" value="1"/>
</dbReference>
<feature type="compositionally biased region" description="Low complexity" evidence="3">
    <location>
        <begin position="2358"/>
        <end position="2368"/>
    </location>
</feature>
<dbReference type="Pfam" id="PF00041">
    <property type="entry name" value="fn3"/>
    <property type="match status" value="1"/>
</dbReference>
<dbReference type="InterPro" id="IPR029058">
    <property type="entry name" value="AB_hydrolase_fold"/>
</dbReference>
<feature type="transmembrane region" description="Helical" evidence="4">
    <location>
        <begin position="9"/>
        <end position="29"/>
    </location>
</feature>
<evidence type="ECO:0000256" key="2">
    <source>
        <dbReference type="ARBA" id="ARBA00022737"/>
    </source>
</evidence>
<evidence type="ECO:0000256" key="1">
    <source>
        <dbReference type="ARBA" id="ARBA00022658"/>
    </source>
</evidence>
<dbReference type="InterPro" id="IPR036116">
    <property type="entry name" value="FN3_sf"/>
</dbReference>
<dbReference type="PANTHER" id="PTHR45982:SF1">
    <property type="entry name" value="REGULATOR OF CHROMOSOME CONDENSATION"/>
    <property type="match status" value="1"/>
</dbReference>
<dbReference type="PROSITE" id="PS50012">
    <property type="entry name" value="RCC1_3"/>
    <property type="match status" value="16"/>
</dbReference>
<reference evidence="6 7" key="1">
    <citation type="submission" date="2020-06" db="EMBL/GenBank/DDBJ databases">
        <title>Complete genome of Paenibacillus barcinonensis KACC11450.</title>
        <authorList>
            <person name="Kim M."/>
            <person name="Park Y.-J."/>
            <person name="Shin J.-H."/>
        </authorList>
    </citation>
    <scope>NUCLEOTIDE SEQUENCE [LARGE SCALE GENOMIC DNA]</scope>
    <source>
        <strain evidence="6 7">KACC11450</strain>
    </source>
</reference>
<evidence type="ECO:0000256" key="4">
    <source>
        <dbReference type="SAM" id="Phobius"/>
    </source>
</evidence>
<evidence type="ECO:0000256" key="3">
    <source>
        <dbReference type="SAM" id="MobiDB-lite"/>
    </source>
</evidence>
<dbReference type="SUPFAM" id="SSF53474">
    <property type="entry name" value="alpha/beta-Hydrolases"/>
    <property type="match status" value="1"/>
</dbReference>
<dbReference type="NCBIfam" id="NF047446">
    <property type="entry name" value="barrel_OmpL47"/>
    <property type="match status" value="2"/>
</dbReference>
<proteinExistence type="predicted"/>
<dbReference type="InterPro" id="IPR003961">
    <property type="entry name" value="FN3_dom"/>
</dbReference>
<dbReference type="SUPFAM" id="SSF50985">
    <property type="entry name" value="RCC1/BLIP-II"/>
    <property type="match status" value="6"/>
</dbReference>
<keyword evidence="4" id="KW-1133">Transmembrane helix</keyword>
<feature type="domain" description="Fibronectin type-III" evidence="5">
    <location>
        <begin position="790"/>
        <end position="886"/>
    </location>
</feature>
<dbReference type="PROSITE" id="PS50853">
    <property type="entry name" value="FN3"/>
    <property type="match status" value="1"/>
</dbReference>
<dbReference type="Gene3D" id="3.30.1920.20">
    <property type="match status" value="1"/>
</dbReference>
<dbReference type="Pfam" id="PF25390">
    <property type="entry name" value="WD40_RLD"/>
    <property type="match status" value="3"/>
</dbReference>
<dbReference type="EMBL" id="CP054614">
    <property type="protein sequence ID" value="QKS58645.1"/>
    <property type="molecule type" value="Genomic_DNA"/>
</dbReference>
<dbReference type="InterPro" id="IPR003386">
    <property type="entry name" value="LACT/PDAT_acylTrfase"/>
</dbReference>
<dbReference type="InterPro" id="IPR013783">
    <property type="entry name" value="Ig-like_fold"/>
</dbReference>